<accession>A0A8B9H118</accession>
<dbReference type="Ensembl" id="ENSAMXT00005007111.1">
    <property type="protein sequence ID" value="ENSAMXP00005006270.1"/>
    <property type="gene ID" value="ENSAMXG00005003758.1"/>
</dbReference>
<dbReference type="GO" id="GO:0004888">
    <property type="term" value="F:transmembrane signaling receptor activity"/>
    <property type="evidence" value="ECO:0007669"/>
    <property type="project" value="TreeGrafter"/>
</dbReference>
<dbReference type="AlphaFoldDB" id="A0A8B9H118"/>
<evidence type="ECO:0000313" key="5">
    <source>
        <dbReference type="Proteomes" id="UP000694621"/>
    </source>
</evidence>
<feature type="domain" description="Ig-like" evidence="3">
    <location>
        <begin position="360"/>
        <end position="428"/>
    </location>
</feature>
<dbReference type="PANTHER" id="PTHR11481">
    <property type="entry name" value="IMMUNOGLOBULIN FC RECEPTOR"/>
    <property type="match status" value="1"/>
</dbReference>
<proteinExistence type="predicted"/>
<dbReference type="InterPro" id="IPR003599">
    <property type="entry name" value="Ig_sub"/>
</dbReference>
<feature type="domain" description="Ig-like" evidence="3">
    <location>
        <begin position="545"/>
        <end position="623"/>
    </location>
</feature>
<dbReference type="GO" id="GO:0007166">
    <property type="term" value="P:cell surface receptor signaling pathway"/>
    <property type="evidence" value="ECO:0007669"/>
    <property type="project" value="TreeGrafter"/>
</dbReference>
<dbReference type="CDD" id="cd00096">
    <property type="entry name" value="Ig"/>
    <property type="match status" value="2"/>
</dbReference>
<organism evidence="4 5">
    <name type="scientific">Astyanax mexicanus</name>
    <name type="common">Blind cave fish</name>
    <name type="synonym">Astyanax fasciatus mexicanus</name>
    <dbReference type="NCBI Taxonomy" id="7994"/>
    <lineage>
        <taxon>Eukaryota</taxon>
        <taxon>Metazoa</taxon>
        <taxon>Chordata</taxon>
        <taxon>Craniata</taxon>
        <taxon>Vertebrata</taxon>
        <taxon>Euteleostomi</taxon>
        <taxon>Actinopterygii</taxon>
        <taxon>Neopterygii</taxon>
        <taxon>Teleostei</taxon>
        <taxon>Ostariophysi</taxon>
        <taxon>Characiformes</taxon>
        <taxon>Characoidei</taxon>
        <taxon>Acestrorhamphidae</taxon>
        <taxon>Acestrorhamphinae</taxon>
        <taxon>Astyanax</taxon>
    </lineage>
</organism>
<dbReference type="InterPro" id="IPR013783">
    <property type="entry name" value="Ig-like_fold"/>
</dbReference>
<dbReference type="InterPro" id="IPR003598">
    <property type="entry name" value="Ig_sub2"/>
</dbReference>
<feature type="domain" description="Ig-like" evidence="3">
    <location>
        <begin position="167"/>
        <end position="251"/>
    </location>
</feature>
<evidence type="ECO:0000256" key="2">
    <source>
        <dbReference type="ARBA" id="ARBA00023157"/>
    </source>
</evidence>
<reference evidence="4" key="1">
    <citation type="submission" date="2025-08" db="UniProtKB">
        <authorList>
            <consortium name="Ensembl"/>
        </authorList>
    </citation>
    <scope>IDENTIFICATION</scope>
</reference>
<feature type="domain" description="Ig-like" evidence="3">
    <location>
        <begin position="78"/>
        <end position="162"/>
    </location>
</feature>
<name>A0A8B9H118_ASTMX</name>
<dbReference type="PROSITE" id="PS50835">
    <property type="entry name" value="IG_LIKE"/>
    <property type="match status" value="6"/>
</dbReference>
<dbReference type="PANTHER" id="PTHR11481:SF64">
    <property type="entry name" value="FC RECEPTOR-LIKE PROTEIN 4"/>
    <property type="match status" value="1"/>
</dbReference>
<dbReference type="Pfam" id="PF13895">
    <property type="entry name" value="Ig_2"/>
    <property type="match status" value="2"/>
</dbReference>
<keyword evidence="2" id="KW-1015">Disulfide bond</keyword>
<sequence length="635" mass="70494">TVTLTCDIKGHTDTEWRYSWYKDDDKDDPVYYSEGKKEYSISVVESDSGEYTCRGERRSDSQRSEISDAVTLTVSDLPRATLTVDPDSAVFTGESVTLKCEITGSGGWIYQWYKGSSQITTSTDKKHTLTISLAADQNQYWCRGERDNRPRSSQNSNKVTLTVRERPTAVASITPNNQVFRGDAVTLRCSIQGGGEIEWRYSWSKVGQSYPYRTTQEIRIISVKGSHSGDYSCSGTVGRSSRYSLTSNSVTLTVSDLPTASLTVDPASTVFTAESVTLKCEITGYYGWRYQWFYKKNNWYDWAAVPRSVFYTVKSNTLTIREDAVINGVQYRCRGKRSNRPTSSQNSTTVTLTVKETPEPELTSSLKGAALIGNPVTLYCNLKQSAGWRFYWFKHTQTPESETTTDTHSSYTIRPVNVSDGGQYWCRAGRGDPVYYTHYSDALWVNVTGTSSPVSLIISPSRSQHFTTGSLSLICEEQSNSTGWRVRRYSLSESKVSDCSSGWGSVTGSTCNISSLSTSHTGVYWCESESGGSSSAVNITVHDGPVILESPVHPITEGDPLTLRCLLHNTKSSDLTADFYKDGLLLQNQTTGEMIIPTVSKSDEGLYHCKIPEKGESPQSWISVRGEKALYSAMK</sequence>
<dbReference type="InterPro" id="IPR050488">
    <property type="entry name" value="Ig_Fc_receptor"/>
</dbReference>
<evidence type="ECO:0000313" key="4">
    <source>
        <dbReference type="Ensembl" id="ENSAMXP00005006270.1"/>
    </source>
</evidence>
<protein>
    <recommendedName>
        <fullName evidence="3">Ig-like domain-containing protein</fullName>
    </recommendedName>
</protein>
<dbReference type="SMART" id="SM00409">
    <property type="entry name" value="IG"/>
    <property type="match status" value="7"/>
</dbReference>
<dbReference type="SUPFAM" id="SSF48726">
    <property type="entry name" value="Immunoglobulin"/>
    <property type="match status" value="7"/>
</dbReference>
<feature type="domain" description="Ig-like" evidence="3">
    <location>
        <begin position="258"/>
        <end position="351"/>
    </location>
</feature>
<keyword evidence="1" id="KW-0732">Signal</keyword>
<dbReference type="InterPro" id="IPR036179">
    <property type="entry name" value="Ig-like_dom_sf"/>
</dbReference>
<dbReference type="SMART" id="SM00408">
    <property type="entry name" value="IGc2"/>
    <property type="match status" value="5"/>
</dbReference>
<dbReference type="GO" id="GO:0009897">
    <property type="term" value="C:external side of plasma membrane"/>
    <property type="evidence" value="ECO:0007669"/>
    <property type="project" value="TreeGrafter"/>
</dbReference>
<dbReference type="GO" id="GO:0006955">
    <property type="term" value="P:immune response"/>
    <property type="evidence" value="ECO:0007669"/>
    <property type="project" value="TreeGrafter"/>
</dbReference>
<feature type="domain" description="Ig-like" evidence="3">
    <location>
        <begin position="1"/>
        <end position="71"/>
    </location>
</feature>
<dbReference type="InterPro" id="IPR007110">
    <property type="entry name" value="Ig-like_dom"/>
</dbReference>
<evidence type="ECO:0000256" key="1">
    <source>
        <dbReference type="ARBA" id="ARBA00022729"/>
    </source>
</evidence>
<dbReference type="Gene3D" id="2.60.40.10">
    <property type="entry name" value="Immunoglobulins"/>
    <property type="match status" value="7"/>
</dbReference>
<evidence type="ECO:0000259" key="3">
    <source>
        <dbReference type="PROSITE" id="PS50835"/>
    </source>
</evidence>
<dbReference type="Proteomes" id="UP000694621">
    <property type="component" value="Unplaced"/>
</dbReference>
<dbReference type="Pfam" id="PF13927">
    <property type="entry name" value="Ig_3"/>
    <property type="match status" value="2"/>
</dbReference>